<proteinExistence type="predicted"/>
<protein>
    <submittedName>
        <fullName evidence="1">Uncharacterized protein</fullName>
    </submittedName>
</protein>
<dbReference type="Proteomes" id="UP000006728">
    <property type="component" value="Chromosome"/>
</dbReference>
<gene>
    <name evidence="1" type="ordered locus">SACE_3060</name>
</gene>
<dbReference type="STRING" id="405948.SACE_3060"/>
<keyword evidence="2" id="KW-1185">Reference proteome</keyword>
<dbReference type="AlphaFoldDB" id="A4FE63"/>
<organism evidence="1 2">
    <name type="scientific">Saccharopolyspora erythraea (strain ATCC 11635 / DSM 40517 / JCM 4748 / NBRC 13426 / NCIMB 8594 / NRRL 2338)</name>
    <dbReference type="NCBI Taxonomy" id="405948"/>
    <lineage>
        <taxon>Bacteria</taxon>
        <taxon>Bacillati</taxon>
        <taxon>Actinomycetota</taxon>
        <taxon>Actinomycetes</taxon>
        <taxon>Pseudonocardiales</taxon>
        <taxon>Pseudonocardiaceae</taxon>
        <taxon>Saccharopolyspora</taxon>
    </lineage>
</organism>
<sequence length="89" mass="9591">MPSTTSSMLGSVALVTDTVSPSQLIPSDVHRMWTSSKAVGVELIGHLPLVAWPRVPFGAGTAELRRVRIPKVEPVAVSRSGIFRPLWTT</sequence>
<evidence type="ECO:0000313" key="1">
    <source>
        <dbReference type="EMBL" id="CAM02338.1"/>
    </source>
</evidence>
<dbReference type="KEGG" id="sen:SACE_3060"/>
<evidence type="ECO:0000313" key="2">
    <source>
        <dbReference type="Proteomes" id="UP000006728"/>
    </source>
</evidence>
<dbReference type="HOGENOM" id="CLU_2452807_0_0_11"/>
<reference evidence="1 2" key="1">
    <citation type="journal article" date="2007" name="Nat. Biotechnol.">
        <title>Complete genome sequence of the erythromycin-producing bacterium Saccharopolyspora erythraea NRRL23338.</title>
        <authorList>
            <person name="Oliynyk M."/>
            <person name="Samborskyy M."/>
            <person name="Lester J.B."/>
            <person name="Mironenko T."/>
            <person name="Scott N."/>
            <person name="Dickens S."/>
            <person name="Haydock S.F."/>
            <person name="Leadlay P.F."/>
        </authorList>
    </citation>
    <scope>NUCLEOTIDE SEQUENCE [LARGE SCALE GENOMIC DNA]</scope>
    <source>
        <strain evidence="2">ATCC 11635 / DSM 40517 / JCM 4748 / NBRC 13426 / NCIMB 8594 / NRRL 2338</strain>
    </source>
</reference>
<name>A4FE63_SACEN</name>
<dbReference type="EMBL" id="AM420293">
    <property type="protein sequence ID" value="CAM02338.1"/>
    <property type="molecule type" value="Genomic_DNA"/>
</dbReference>
<accession>A4FE63</accession>